<sequence length="551" mass="59085">MKRISILICSALFFFTACEKDETRVQLTADATPAVITTSPTELGRPITTESLNEPLEIRWDKAAYGVTTEVTYTLEVDAACHDFAQPVALGSTSRNTFTVTLSELNAKLVGDLKLAPHREATVQLRITSALNGKFQQTSDVRTFTITPWSEQPVALWLAGGESAPAIYATTTPALYEGYVYLENDQSFRFAESPTCPGTTYSQGASAGTLAAAGSAQAISVAEEGYYKVNAELTGLTYQLTKTNWGLIGTATAGGWNSSTAMEYDKVTHTWRVTTDLGSGALKFRANDGWDINYGPADSDALAGTLAQTDAAINIHSPGNYTVVLDFNRGAAPYQYTYQVIRNSDVGTPTTLWVPGGYQASGGDPSQPDALTLYALPGTNDKIFEGYVNIPAPTWIKFTSAPDWGHVNYGSAGANVLSTDGAAAGIDVSQTGYYRVLVNIEALTYDLKKIDTWGLIGTATPGGWDSSTPMTYDAASKTWSKTVNLVNGALKFRANNGWEVNYGPASDQLQGTLTTTDAAITISEPGSYTVRVDFTRSAAPYLYTYTVLKNP</sequence>
<evidence type="ECO:0000313" key="2">
    <source>
        <dbReference type="EMBL" id="MBT1687369.1"/>
    </source>
</evidence>
<name>A0AAP2D8N8_9BACT</name>
<reference evidence="2 3" key="1">
    <citation type="submission" date="2021-05" db="EMBL/GenBank/DDBJ databases">
        <title>A Polyphasic approach of four new species of the genus Ohtaekwangia: Ohtaekwangia histidinii sp. nov., Ohtaekwangia cretensis sp. nov., Ohtaekwangia indiensis sp. nov., Ohtaekwangia reichenbachii sp. nov. from diverse environment.</title>
        <authorList>
            <person name="Octaviana S."/>
        </authorList>
    </citation>
    <scope>NUCLEOTIDE SEQUENCE [LARGE SCALE GENOMIC DNA]</scope>
    <source>
        <strain evidence="2 3">PWU37</strain>
    </source>
</reference>
<dbReference type="GO" id="GO:2001070">
    <property type="term" value="F:starch binding"/>
    <property type="evidence" value="ECO:0007669"/>
    <property type="project" value="InterPro"/>
</dbReference>
<proteinExistence type="predicted"/>
<comment type="caution">
    <text evidence="2">The sequence shown here is derived from an EMBL/GenBank/DDBJ whole genome shotgun (WGS) entry which is preliminary data.</text>
</comment>
<dbReference type="Pfam" id="PF14292">
    <property type="entry name" value="SusE"/>
    <property type="match status" value="1"/>
</dbReference>
<evidence type="ECO:0000313" key="3">
    <source>
        <dbReference type="Proteomes" id="UP001319180"/>
    </source>
</evidence>
<protein>
    <submittedName>
        <fullName evidence="2">SusF/SusE family outer membrane protein</fullName>
    </submittedName>
</protein>
<dbReference type="EMBL" id="JAHESC010000016">
    <property type="protein sequence ID" value="MBT1687369.1"/>
    <property type="molecule type" value="Genomic_DNA"/>
</dbReference>
<dbReference type="CDD" id="cd12956">
    <property type="entry name" value="CBM_SusE-F_like"/>
    <property type="match status" value="1"/>
</dbReference>
<organism evidence="2 3">
    <name type="scientific">Dawidia soli</name>
    <dbReference type="NCBI Taxonomy" id="2782352"/>
    <lineage>
        <taxon>Bacteria</taxon>
        <taxon>Pseudomonadati</taxon>
        <taxon>Bacteroidota</taxon>
        <taxon>Cytophagia</taxon>
        <taxon>Cytophagales</taxon>
        <taxon>Chryseotaleaceae</taxon>
        <taxon>Dawidia</taxon>
    </lineage>
</organism>
<feature type="domain" description="SusE outer membrane protein" evidence="1">
    <location>
        <begin position="21"/>
        <end position="127"/>
    </location>
</feature>
<accession>A0AAP2D8N8</accession>
<dbReference type="InterPro" id="IPR025970">
    <property type="entry name" value="SusE"/>
</dbReference>
<dbReference type="PROSITE" id="PS51257">
    <property type="entry name" value="PROKAR_LIPOPROTEIN"/>
    <property type="match status" value="1"/>
</dbReference>
<dbReference type="GO" id="GO:0019867">
    <property type="term" value="C:outer membrane"/>
    <property type="evidence" value="ECO:0007669"/>
    <property type="project" value="InterPro"/>
</dbReference>
<dbReference type="RefSeq" id="WP_254090600.1">
    <property type="nucleotide sequence ID" value="NZ_JAHESC010000016.1"/>
</dbReference>
<dbReference type="AlphaFoldDB" id="A0AAP2D8N8"/>
<dbReference type="Proteomes" id="UP001319180">
    <property type="component" value="Unassembled WGS sequence"/>
</dbReference>
<evidence type="ECO:0000259" key="1">
    <source>
        <dbReference type="Pfam" id="PF14292"/>
    </source>
</evidence>
<dbReference type="CDD" id="cd12967">
    <property type="entry name" value="CBM_SusE-F_like_u1"/>
    <property type="match status" value="1"/>
</dbReference>
<gene>
    <name evidence="2" type="ORF">KK078_12430</name>
</gene>
<keyword evidence="3" id="KW-1185">Reference proteome</keyword>
<dbReference type="Gene3D" id="2.60.40.3620">
    <property type="match status" value="4"/>
</dbReference>